<evidence type="ECO:0000313" key="2">
    <source>
        <dbReference type="Proteomes" id="UP000033661"/>
    </source>
</evidence>
<name>A0A0F3QCL4_RICBE</name>
<dbReference type="Proteomes" id="UP000033661">
    <property type="component" value="Unassembled WGS sequence"/>
</dbReference>
<protein>
    <submittedName>
        <fullName evidence="1">Uncharacterized protein</fullName>
    </submittedName>
</protein>
<keyword evidence="2" id="KW-1185">Reference proteome</keyword>
<dbReference type="PATRIC" id="fig|1359193.3.peg.1240"/>
<comment type="caution">
    <text evidence="1">The sequence shown here is derived from an EMBL/GenBank/DDBJ whole genome shotgun (WGS) entry which is preliminary data.</text>
</comment>
<proteinExistence type="predicted"/>
<dbReference type="EMBL" id="LAOI01000001">
    <property type="protein sequence ID" value="KJV90278.1"/>
    <property type="molecule type" value="Genomic_DNA"/>
</dbReference>
<dbReference type="AlphaFoldDB" id="A0A0F3QCL4"/>
<organism evidence="1 2">
    <name type="scientific">Rickettsia bellii str. RML An4</name>
    <dbReference type="NCBI Taxonomy" id="1359193"/>
    <lineage>
        <taxon>Bacteria</taxon>
        <taxon>Pseudomonadati</taxon>
        <taxon>Pseudomonadota</taxon>
        <taxon>Alphaproteobacteria</taxon>
        <taxon>Rickettsiales</taxon>
        <taxon>Rickettsiaceae</taxon>
        <taxon>Rickettsieae</taxon>
        <taxon>Rickettsia</taxon>
        <taxon>belli group</taxon>
    </lineage>
</organism>
<accession>A0A0F3QCL4</accession>
<evidence type="ECO:0000313" key="1">
    <source>
        <dbReference type="EMBL" id="KJV90278.1"/>
    </source>
</evidence>
<gene>
    <name evidence="1" type="ORF">RBEAN4_1281</name>
</gene>
<reference evidence="1 2" key="1">
    <citation type="submission" date="2015-02" db="EMBL/GenBank/DDBJ databases">
        <title>Genome Sequencing of Rickettsiales.</title>
        <authorList>
            <person name="Daugherty S.C."/>
            <person name="Su Q."/>
            <person name="Abolude K."/>
            <person name="Beier-Sexton M."/>
            <person name="Carlyon J.A."/>
            <person name="Carter R."/>
            <person name="Day N.P."/>
            <person name="Dumler S.J."/>
            <person name="Dyachenko V."/>
            <person name="Godinez A."/>
            <person name="Kurtti T.J."/>
            <person name="Lichay M."/>
            <person name="Mullins K.E."/>
            <person name="Ott S."/>
            <person name="Pappas-Brown V."/>
            <person name="Paris D.H."/>
            <person name="Patel P."/>
            <person name="Richards A.L."/>
            <person name="Sadzewicz L."/>
            <person name="Sears K."/>
            <person name="Seidman D."/>
            <person name="Sengamalay N."/>
            <person name="Stenos J."/>
            <person name="Tallon L.J."/>
            <person name="Vincent G."/>
            <person name="Fraser C.M."/>
            <person name="Munderloh U."/>
            <person name="Dunning-Hotopp J.C."/>
        </authorList>
    </citation>
    <scope>NUCLEOTIDE SEQUENCE [LARGE SCALE GENOMIC DNA]</scope>
    <source>
        <strain evidence="1 2">RML An4</strain>
    </source>
</reference>
<sequence>MRYVLKKLKNDLEIAPNSIHFTIVHLKLTISFIKRYYIYPFCYFNQEL</sequence>